<keyword evidence="2" id="KW-0697">Rotamase</keyword>
<keyword evidence="4" id="KW-0812">Transmembrane</keyword>
<name>A0A6L9MQJ7_9ALTE</name>
<dbReference type="InterPro" id="IPR029000">
    <property type="entry name" value="Cyclophilin-like_dom_sf"/>
</dbReference>
<dbReference type="Pfam" id="PF00160">
    <property type="entry name" value="Pro_isomerase"/>
    <property type="match status" value="1"/>
</dbReference>
<feature type="transmembrane region" description="Helical" evidence="4">
    <location>
        <begin position="21"/>
        <end position="43"/>
    </location>
</feature>
<dbReference type="Proteomes" id="UP000478837">
    <property type="component" value="Unassembled WGS sequence"/>
</dbReference>
<dbReference type="EMBL" id="JAAAWP010000001">
    <property type="protein sequence ID" value="NDW20459.1"/>
    <property type="molecule type" value="Genomic_DNA"/>
</dbReference>
<dbReference type="GO" id="GO:0003755">
    <property type="term" value="F:peptidyl-prolyl cis-trans isomerase activity"/>
    <property type="evidence" value="ECO:0007669"/>
    <property type="project" value="UniProtKB-KW"/>
</dbReference>
<reference evidence="6 7" key="1">
    <citation type="submission" date="2020-01" db="EMBL/GenBank/DDBJ databases">
        <title>Genomes of bacteria type strains.</title>
        <authorList>
            <person name="Chen J."/>
            <person name="Zhu S."/>
            <person name="Yang J."/>
        </authorList>
    </citation>
    <scope>NUCLEOTIDE SEQUENCE [LARGE SCALE GENOMIC DNA]</scope>
    <source>
        <strain evidence="6 7">LMG 22958</strain>
    </source>
</reference>
<dbReference type="RefSeq" id="WP_163109858.1">
    <property type="nucleotide sequence ID" value="NZ_JAAAWP010000001.1"/>
</dbReference>
<evidence type="ECO:0000256" key="4">
    <source>
        <dbReference type="SAM" id="Phobius"/>
    </source>
</evidence>
<dbReference type="InterPro" id="IPR002130">
    <property type="entry name" value="Cyclophilin-type_PPIase_dom"/>
</dbReference>
<protein>
    <recommendedName>
        <fullName evidence="1">peptidylprolyl isomerase</fullName>
        <ecNumber evidence="1">5.2.1.8</ecNumber>
    </recommendedName>
</protein>
<dbReference type="Gene3D" id="2.40.100.10">
    <property type="entry name" value="Cyclophilin-like"/>
    <property type="match status" value="1"/>
</dbReference>
<keyword evidence="7" id="KW-1185">Reference proteome</keyword>
<evidence type="ECO:0000313" key="7">
    <source>
        <dbReference type="Proteomes" id="UP000478837"/>
    </source>
</evidence>
<dbReference type="AlphaFoldDB" id="A0A6L9MQJ7"/>
<accession>A0A6L9MQJ7</accession>
<evidence type="ECO:0000259" key="5">
    <source>
        <dbReference type="PROSITE" id="PS50072"/>
    </source>
</evidence>
<dbReference type="EC" id="5.2.1.8" evidence="1"/>
<dbReference type="PANTHER" id="PTHR43246">
    <property type="entry name" value="PEPTIDYL-PROLYL CIS-TRANS ISOMERASE CYP38, CHLOROPLASTIC"/>
    <property type="match status" value="1"/>
</dbReference>
<evidence type="ECO:0000256" key="3">
    <source>
        <dbReference type="ARBA" id="ARBA00023235"/>
    </source>
</evidence>
<sequence>MQFIGALRHLLNRTIDVKQSSWSIWALLAYATCLFTFSAYATANEYKTDIQSNSPVSNNAVTDNAPTSLKTTMLNATLLNATLLNDSHPHWYKVPHENTVTFVTEYGEVVIALSPALAPNHVERFQALVKAGFYNQQHFYRVVDGFVAQGGSNDTHDKDAFSQALLSELTAEFTQPISKHATVVESRDMFAPETGFLDGFAVGMDRKSNEMWGLHCPGTVAFARNSEKDTAATEFYIVIGQAPRHLDRNMSVIGRVVQGMDVLQKLPRGDSKYGGVIQQVTKNSEIRRSIVHNDQYPSYFIQLPEHEEYASRIETGKTLNNPFFHDKKYTPRPVDVCYYQTKTTLTP</sequence>
<comment type="caution">
    <text evidence="6">The sequence shown here is derived from an EMBL/GenBank/DDBJ whole genome shotgun (WGS) entry which is preliminary data.</text>
</comment>
<evidence type="ECO:0000256" key="1">
    <source>
        <dbReference type="ARBA" id="ARBA00013194"/>
    </source>
</evidence>
<dbReference type="CDD" id="cd00317">
    <property type="entry name" value="cyclophilin"/>
    <property type="match status" value="1"/>
</dbReference>
<dbReference type="InterPro" id="IPR044665">
    <property type="entry name" value="E_coli_cyclophilin_A-like"/>
</dbReference>
<keyword evidence="4" id="KW-0472">Membrane</keyword>
<dbReference type="SUPFAM" id="SSF50891">
    <property type="entry name" value="Cyclophilin-like"/>
    <property type="match status" value="1"/>
</dbReference>
<gene>
    <name evidence="6" type="ORF">GTW09_02830</name>
</gene>
<evidence type="ECO:0000256" key="2">
    <source>
        <dbReference type="ARBA" id="ARBA00023110"/>
    </source>
</evidence>
<organism evidence="6 7">
    <name type="scientific">Alteromonas hispanica</name>
    <dbReference type="NCBI Taxonomy" id="315421"/>
    <lineage>
        <taxon>Bacteria</taxon>
        <taxon>Pseudomonadati</taxon>
        <taxon>Pseudomonadota</taxon>
        <taxon>Gammaproteobacteria</taxon>
        <taxon>Alteromonadales</taxon>
        <taxon>Alteromonadaceae</taxon>
        <taxon>Alteromonas/Salinimonas group</taxon>
        <taxon>Alteromonas</taxon>
    </lineage>
</organism>
<evidence type="ECO:0000313" key="6">
    <source>
        <dbReference type="EMBL" id="NDW20459.1"/>
    </source>
</evidence>
<dbReference type="PROSITE" id="PS50072">
    <property type="entry name" value="CSA_PPIASE_2"/>
    <property type="match status" value="1"/>
</dbReference>
<proteinExistence type="predicted"/>
<keyword evidence="4" id="KW-1133">Transmembrane helix</keyword>
<keyword evidence="3 6" id="KW-0413">Isomerase</keyword>
<feature type="domain" description="PPIase cyclophilin-type" evidence="5">
    <location>
        <begin position="96"/>
        <end position="296"/>
    </location>
</feature>